<reference evidence="1" key="1">
    <citation type="submission" date="2017-02" db="EMBL/GenBank/DDBJ databases">
        <title>Genome sequence of Serratia marcescens phage BF.</title>
        <authorList>
            <person name="Casey E."/>
            <person name="Fitzgerald B."/>
            <person name="Mahony J."/>
            <person name="Lugli G."/>
            <person name="Ventura M."/>
            <person name="van Sinderen D."/>
        </authorList>
    </citation>
    <scope>NUCLEOTIDE SEQUENCE [LARGE SCALE GENOMIC DNA]</scope>
</reference>
<name>A0A1S6UC97_9CAUD</name>
<protein>
    <submittedName>
        <fullName evidence="1">Uncharacterized protein</fullName>
    </submittedName>
</protein>
<evidence type="ECO:0000313" key="2">
    <source>
        <dbReference type="Proteomes" id="UP000221837"/>
    </source>
</evidence>
<dbReference type="SUPFAM" id="SSF50985">
    <property type="entry name" value="RCC1/BLIP-II"/>
    <property type="match status" value="2"/>
</dbReference>
<dbReference type="EMBL" id="KY630187">
    <property type="protein sequence ID" value="AQW89069.1"/>
    <property type="molecule type" value="Genomic_DNA"/>
</dbReference>
<gene>
    <name evidence="1" type="ORF">BF_0544</name>
</gene>
<dbReference type="Proteomes" id="UP000221837">
    <property type="component" value="Genome"/>
</dbReference>
<organism evidence="1 2">
    <name type="scientific">Serratia phage BF</name>
    <dbReference type="NCBI Taxonomy" id="1962671"/>
    <lineage>
        <taxon>Viruses</taxon>
        <taxon>Duplodnaviria</taxon>
        <taxon>Heunggongvirae</taxon>
        <taxon>Uroviricota</taxon>
        <taxon>Caudoviricetes</taxon>
        <taxon>Eneladusvirus</taxon>
        <taxon>Eneladusvirus BF</taxon>
    </lineage>
</organism>
<keyword evidence="2" id="KW-1185">Reference proteome</keyword>
<dbReference type="Gene3D" id="2.130.10.30">
    <property type="entry name" value="Regulator of chromosome condensation 1/beta-lactamase-inhibitor protein II"/>
    <property type="match status" value="1"/>
</dbReference>
<dbReference type="InterPro" id="IPR009091">
    <property type="entry name" value="RCC1/BLIP-II"/>
</dbReference>
<sequence length="377" mass="40855">MLPFPIISNTNSRYKPIEPLLNGLIDTLYFINKRVFVRGRYWSNAPVSTAWFEQTPPGESVDAVFTGQYITYMLCYASNKIYGYGSDNSFWGMTGSSYQKLDLTSQFSSAGITNISDIVTIKSAAFQSACVLLKNGDLYFIGNNASYQFGTTVSSYSTLTKTLSSVQEVGYAYGTGSSGMCTYAKMMDGSYQACGAVSATGIPMNATDSTKRIWTSAPFLNGVKSFSVGGKHLNYIDSNDDLYFIGNSSQAQAGNNNTGNVYYSEPHLMASNVLSAVDSEYNTYYVLKSDPSTLWFAGINSYSSLSTTGSTAIVPVFTSYTFPTTISDYSDNIRAGMLIINLIDNTKYASGYSADGRLGSTTTNVVLGSRQTSFPSV</sequence>
<evidence type="ECO:0000313" key="1">
    <source>
        <dbReference type="EMBL" id="AQW89069.1"/>
    </source>
</evidence>
<accession>A0A1S6UC97</accession>
<proteinExistence type="predicted"/>